<dbReference type="InterPro" id="IPR016363">
    <property type="entry name" value="L-lectin"/>
</dbReference>
<dbReference type="PROSITE" id="PS00307">
    <property type="entry name" value="LECTIN_LEGUME_BETA"/>
    <property type="match status" value="1"/>
</dbReference>
<evidence type="ECO:0000313" key="4">
    <source>
        <dbReference type="EMBL" id="CAJ1967858.1"/>
    </source>
</evidence>
<keyword evidence="5" id="KW-1185">Reference proteome</keyword>
<keyword evidence="2" id="KW-0430">Lectin</keyword>
<dbReference type="InterPro" id="IPR013320">
    <property type="entry name" value="ConA-like_dom_sf"/>
</dbReference>
<organism evidence="4 5">
    <name type="scientific">Sphenostylis stenocarpa</name>
    <dbReference type="NCBI Taxonomy" id="92480"/>
    <lineage>
        <taxon>Eukaryota</taxon>
        <taxon>Viridiplantae</taxon>
        <taxon>Streptophyta</taxon>
        <taxon>Embryophyta</taxon>
        <taxon>Tracheophyta</taxon>
        <taxon>Spermatophyta</taxon>
        <taxon>Magnoliopsida</taxon>
        <taxon>eudicotyledons</taxon>
        <taxon>Gunneridae</taxon>
        <taxon>Pentapetalae</taxon>
        <taxon>rosids</taxon>
        <taxon>fabids</taxon>
        <taxon>Fabales</taxon>
        <taxon>Fabaceae</taxon>
        <taxon>Papilionoideae</taxon>
        <taxon>50 kb inversion clade</taxon>
        <taxon>NPAAA clade</taxon>
        <taxon>indigoferoid/millettioid clade</taxon>
        <taxon>Phaseoleae</taxon>
        <taxon>Sphenostylis</taxon>
    </lineage>
</organism>
<dbReference type="PANTHER" id="PTHR32401:SF45">
    <property type="entry name" value="LECTIN"/>
    <property type="match status" value="1"/>
</dbReference>
<name>A0AA86SNK0_9FABA</name>
<dbReference type="Pfam" id="PF00139">
    <property type="entry name" value="Lectin_legB"/>
    <property type="match status" value="1"/>
</dbReference>
<dbReference type="Gene3D" id="2.60.120.200">
    <property type="match status" value="1"/>
</dbReference>
<dbReference type="EMBL" id="OY731404">
    <property type="protein sequence ID" value="CAJ1967858.1"/>
    <property type="molecule type" value="Genomic_DNA"/>
</dbReference>
<dbReference type="InterPro" id="IPR019825">
    <property type="entry name" value="Lectin_legB_Mn/Ca_BS"/>
</dbReference>
<proteinExistence type="inferred from homology"/>
<dbReference type="InterPro" id="IPR050258">
    <property type="entry name" value="Leguminous_Lectin"/>
</dbReference>
<sequence>MIARHLLQPDIIAMASYNFSIVLSLFLVLLTHANAENFLSFSIKNFSSDILILQSDAKVSSGSLRLTSVNSSGAPIPFSTGRAFYTSPVHVWDKSTGAVASWATSFTFNIRAPDKSKSADGLAFALVPVDSQPKSDGGYLGLFDNPKHDSSLQTLAVEFDTHHNQWDPETRHIGIDVNSITSIKTTSWDFANGEDAKVLITYDATTSLLVASLVHPSNKTSFILAEKVDVTEVLPEWVSVGFSACTGLTKEYFETHDVLSWSFASMLPDSSSSSSSTDALDLASFVLHEAI</sequence>
<gene>
    <name evidence="4" type="ORF">AYBTSS11_LOCUS21405</name>
</gene>
<evidence type="ECO:0000259" key="3">
    <source>
        <dbReference type="Pfam" id="PF00139"/>
    </source>
</evidence>
<dbReference type="AlphaFoldDB" id="A0AA86SNK0"/>
<comment type="similarity">
    <text evidence="1">Belongs to the leguminous lectin family.</text>
</comment>
<protein>
    <recommendedName>
        <fullName evidence="3">Legume lectin domain-containing protein</fullName>
    </recommendedName>
</protein>
<dbReference type="GO" id="GO:0030246">
    <property type="term" value="F:carbohydrate binding"/>
    <property type="evidence" value="ECO:0007669"/>
    <property type="project" value="UniProtKB-KW"/>
</dbReference>
<evidence type="ECO:0000256" key="1">
    <source>
        <dbReference type="ARBA" id="ARBA00007606"/>
    </source>
</evidence>
<accession>A0AA86SNK0</accession>
<dbReference type="Gramene" id="rna-AYBTSS11_LOCUS21405">
    <property type="protein sequence ID" value="CAJ1967858.1"/>
    <property type="gene ID" value="gene-AYBTSS11_LOCUS21405"/>
</dbReference>
<dbReference type="Proteomes" id="UP001189624">
    <property type="component" value="Chromosome 7"/>
</dbReference>
<dbReference type="InterPro" id="IPR000985">
    <property type="entry name" value="Lectin_LegA_CS"/>
</dbReference>
<dbReference type="PANTHER" id="PTHR32401">
    <property type="entry name" value="CONCANAVALIN A-LIKE LECTIN FAMILY PROTEIN"/>
    <property type="match status" value="1"/>
</dbReference>
<evidence type="ECO:0000313" key="5">
    <source>
        <dbReference type="Proteomes" id="UP001189624"/>
    </source>
</evidence>
<reference evidence="4" key="1">
    <citation type="submission" date="2023-10" db="EMBL/GenBank/DDBJ databases">
        <authorList>
            <person name="Domelevo Entfellner J.-B."/>
        </authorList>
    </citation>
    <scope>NUCLEOTIDE SEQUENCE</scope>
</reference>
<dbReference type="PROSITE" id="PS00308">
    <property type="entry name" value="LECTIN_LEGUME_ALPHA"/>
    <property type="match status" value="1"/>
</dbReference>
<feature type="domain" description="Legume lectin" evidence="3">
    <location>
        <begin position="39"/>
        <end position="273"/>
    </location>
</feature>
<dbReference type="InterPro" id="IPR001220">
    <property type="entry name" value="Legume_lectin_dom"/>
</dbReference>
<dbReference type="SUPFAM" id="SSF49899">
    <property type="entry name" value="Concanavalin A-like lectins/glucanases"/>
    <property type="match status" value="1"/>
</dbReference>
<evidence type="ECO:0000256" key="2">
    <source>
        <dbReference type="ARBA" id="ARBA00022734"/>
    </source>
</evidence>
<dbReference type="CDD" id="cd06899">
    <property type="entry name" value="lectin_legume_LecRK_Arcelin_ConA"/>
    <property type="match status" value="1"/>
</dbReference>
<dbReference type="PIRSF" id="PIRSF002690">
    <property type="entry name" value="L-type_lectin_plant"/>
    <property type="match status" value="1"/>
</dbReference>